<evidence type="ECO:0000313" key="1">
    <source>
        <dbReference type="EMBL" id="TFY80797.1"/>
    </source>
</evidence>
<dbReference type="AlphaFoldDB" id="A0A4Z0A3A4"/>
<organism evidence="1 2">
    <name type="scientific">Hericium alpestre</name>
    <dbReference type="NCBI Taxonomy" id="135208"/>
    <lineage>
        <taxon>Eukaryota</taxon>
        <taxon>Fungi</taxon>
        <taxon>Dikarya</taxon>
        <taxon>Basidiomycota</taxon>
        <taxon>Agaricomycotina</taxon>
        <taxon>Agaricomycetes</taxon>
        <taxon>Russulales</taxon>
        <taxon>Hericiaceae</taxon>
        <taxon>Hericium</taxon>
    </lineage>
</organism>
<evidence type="ECO:0000313" key="2">
    <source>
        <dbReference type="Proteomes" id="UP000298061"/>
    </source>
</evidence>
<comment type="caution">
    <text evidence="1">The sequence shown here is derived from an EMBL/GenBank/DDBJ whole genome shotgun (WGS) entry which is preliminary data.</text>
</comment>
<name>A0A4Z0A3A4_9AGAM</name>
<keyword evidence="2" id="KW-1185">Reference proteome</keyword>
<sequence>MGKPLSPNLTHQIPTVVSALNTCRKVKSDLMHQCGSENSKAVNTELERHLVYVRILGYLLIHGPSTTAEAWVAKCIHSCKDDDKLLDLG</sequence>
<proteinExistence type="predicted"/>
<dbReference type="EMBL" id="SFCI01000286">
    <property type="protein sequence ID" value="TFY80797.1"/>
    <property type="molecule type" value="Genomic_DNA"/>
</dbReference>
<reference evidence="1 2" key="1">
    <citation type="submission" date="2019-02" db="EMBL/GenBank/DDBJ databases">
        <title>Genome sequencing of the rare red list fungi Hericium alpestre (H. flagellum).</title>
        <authorList>
            <person name="Buettner E."/>
            <person name="Kellner H."/>
        </authorList>
    </citation>
    <scope>NUCLEOTIDE SEQUENCE [LARGE SCALE GENOMIC DNA]</scope>
    <source>
        <strain evidence="1 2">DSM 108284</strain>
    </source>
</reference>
<dbReference type="OrthoDB" id="2104739at2759"/>
<accession>A0A4Z0A3A4</accession>
<dbReference type="Proteomes" id="UP000298061">
    <property type="component" value="Unassembled WGS sequence"/>
</dbReference>
<gene>
    <name evidence="1" type="ORF">EWM64_g3214</name>
</gene>
<protein>
    <submittedName>
        <fullName evidence="1">Uncharacterized protein</fullName>
    </submittedName>
</protein>